<dbReference type="PROSITE" id="PS51123">
    <property type="entry name" value="OMPA_2"/>
    <property type="match status" value="1"/>
</dbReference>
<feature type="chain" id="PRO_5003386576" evidence="2">
    <location>
        <begin position="25"/>
        <end position="190"/>
    </location>
</feature>
<dbReference type="SUPFAM" id="SSF103088">
    <property type="entry name" value="OmpA-like"/>
    <property type="match status" value="1"/>
</dbReference>
<keyword evidence="1" id="KW-0472">Membrane</keyword>
<dbReference type="EMBL" id="AFWF01000294">
    <property type="protein sequence ID" value="EGU31283.1"/>
    <property type="molecule type" value="Genomic_DNA"/>
</dbReference>
<protein>
    <submittedName>
        <fullName evidence="4">Outer membrane protein</fullName>
    </submittedName>
</protein>
<dbReference type="RefSeq" id="WP_006714445.1">
    <property type="nucleotide sequence ID" value="NZ_AFWF01000294.1"/>
</dbReference>
<dbReference type="Proteomes" id="UP000004605">
    <property type="component" value="Unassembled WGS sequence"/>
</dbReference>
<dbReference type="GO" id="GO:0016020">
    <property type="term" value="C:membrane"/>
    <property type="evidence" value="ECO:0007669"/>
    <property type="project" value="UniProtKB-UniRule"/>
</dbReference>
<organism evidence="4 5">
    <name type="scientific">Vibrio ichthyoenteri ATCC 700023</name>
    <dbReference type="NCBI Taxonomy" id="870968"/>
    <lineage>
        <taxon>Bacteria</taxon>
        <taxon>Pseudomonadati</taxon>
        <taxon>Pseudomonadota</taxon>
        <taxon>Gammaproteobacteria</taxon>
        <taxon>Vibrionales</taxon>
        <taxon>Vibrionaceae</taxon>
        <taxon>Vibrio</taxon>
    </lineage>
</organism>
<dbReference type="Pfam" id="PF00691">
    <property type="entry name" value="OmpA"/>
    <property type="match status" value="1"/>
</dbReference>
<evidence type="ECO:0000259" key="3">
    <source>
        <dbReference type="PROSITE" id="PS51123"/>
    </source>
</evidence>
<evidence type="ECO:0000313" key="4">
    <source>
        <dbReference type="EMBL" id="EGU31283.1"/>
    </source>
</evidence>
<dbReference type="Gene3D" id="3.30.1330.60">
    <property type="entry name" value="OmpA-like domain"/>
    <property type="match status" value="1"/>
</dbReference>
<dbReference type="AlphaFoldDB" id="F9S7I7"/>
<dbReference type="OrthoDB" id="9782229at2"/>
<dbReference type="InterPro" id="IPR006665">
    <property type="entry name" value="OmpA-like"/>
</dbReference>
<comment type="caution">
    <text evidence="4">The sequence shown here is derived from an EMBL/GenBank/DDBJ whole genome shotgun (WGS) entry which is preliminary data.</text>
</comment>
<feature type="signal peptide" evidence="2">
    <location>
        <begin position="1"/>
        <end position="24"/>
    </location>
</feature>
<name>F9S7I7_9VIBR</name>
<reference evidence="4 5" key="1">
    <citation type="journal article" date="2012" name="Int. J. Syst. Evol. Microbiol.">
        <title>Vibrio caribbeanicus sp. nov., isolated from the marine sponge Scleritoderma cyanea.</title>
        <authorList>
            <person name="Hoffmann M."/>
            <person name="Monday S.R."/>
            <person name="Allard M.W."/>
            <person name="Strain E.A."/>
            <person name="Whittaker P."/>
            <person name="Naum M."/>
            <person name="McCarthy P.J."/>
            <person name="Lopez J.V."/>
            <person name="Fischer M."/>
            <person name="Brown E.W."/>
        </authorList>
    </citation>
    <scope>NUCLEOTIDE SEQUENCE [LARGE SCALE GENOMIC DNA]</scope>
    <source>
        <strain evidence="4 5">ATCC 700023</strain>
    </source>
</reference>
<evidence type="ECO:0000313" key="5">
    <source>
        <dbReference type="Proteomes" id="UP000004605"/>
    </source>
</evidence>
<feature type="domain" description="OmpA-like" evidence="3">
    <location>
        <begin position="60"/>
        <end position="189"/>
    </location>
</feature>
<evidence type="ECO:0000256" key="1">
    <source>
        <dbReference type="PROSITE-ProRule" id="PRU00473"/>
    </source>
</evidence>
<keyword evidence="5" id="KW-1185">Reference proteome</keyword>
<gene>
    <name evidence="4" type="ORF">VII00023_22909</name>
</gene>
<dbReference type="PROSITE" id="PS51257">
    <property type="entry name" value="PROKAR_LIPOPROTEIN"/>
    <property type="match status" value="1"/>
</dbReference>
<evidence type="ECO:0000256" key="2">
    <source>
        <dbReference type="SAM" id="SignalP"/>
    </source>
</evidence>
<keyword evidence="2" id="KW-0732">Signal</keyword>
<proteinExistence type="predicted"/>
<sequence>MYKPALLGVASLLLTACASEPKTAAEVNPILIIDSNNPQLVTVTKTTDVQKQIAHLQITNHELAVLNKKMDYFAENAYYKEQPRQFIFHYSTNGTTASFTQIESVLEAARTACRIDIQGRTDGQVITPKEKEIAQKRASNVRDQLVKYGVKSEIVFTNYAPSGDYVGDNWTEDGRAQNRRVEIDVYTACR</sequence>
<dbReference type="InterPro" id="IPR036737">
    <property type="entry name" value="OmpA-like_sf"/>
</dbReference>
<accession>F9S7I7</accession>